<dbReference type="InterPro" id="IPR001610">
    <property type="entry name" value="PAC"/>
</dbReference>
<dbReference type="Gene3D" id="3.30.450.40">
    <property type="match status" value="1"/>
</dbReference>
<evidence type="ECO:0000256" key="2">
    <source>
        <dbReference type="SAM" id="Coils"/>
    </source>
</evidence>
<dbReference type="GO" id="GO:0016020">
    <property type="term" value="C:membrane"/>
    <property type="evidence" value="ECO:0007669"/>
    <property type="project" value="InterPro"/>
</dbReference>
<dbReference type="PROSITE" id="PS50113">
    <property type="entry name" value="PAC"/>
    <property type="match status" value="1"/>
</dbReference>
<dbReference type="eggNOG" id="COG2208">
    <property type="taxonomic scope" value="Bacteria"/>
</dbReference>
<dbReference type="InterPro" id="IPR000014">
    <property type="entry name" value="PAS"/>
</dbReference>
<evidence type="ECO:0000256" key="1">
    <source>
        <dbReference type="ARBA" id="ARBA00022801"/>
    </source>
</evidence>
<dbReference type="Pfam" id="PF08448">
    <property type="entry name" value="PAS_4"/>
    <property type="match status" value="1"/>
</dbReference>
<dbReference type="Gene3D" id="3.30.450.20">
    <property type="entry name" value="PAS domain"/>
    <property type="match status" value="2"/>
</dbReference>
<dbReference type="InterPro" id="IPR013656">
    <property type="entry name" value="PAS_4"/>
</dbReference>
<name>I4AN83_BERLS</name>
<proteinExistence type="predicted"/>
<keyword evidence="1" id="KW-0378">Hydrolase</keyword>
<feature type="coiled-coil region" evidence="2">
    <location>
        <begin position="601"/>
        <end position="659"/>
    </location>
</feature>
<dbReference type="Pfam" id="PF13185">
    <property type="entry name" value="GAF_2"/>
    <property type="match status" value="1"/>
</dbReference>
<keyword evidence="3" id="KW-1133">Transmembrane helix</keyword>
<evidence type="ECO:0000256" key="3">
    <source>
        <dbReference type="SAM" id="Phobius"/>
    </source>
</evidence>
<dbReference type="GO" id="GO:0016791">
    <property type="term" value="F:phosphatase activity"/>
    <property type="evidence" value="ECO:0007669"/>
    <property type="project" value="TreeGrafter"/>
</dbReference>
<evidence type="ECO:0000259" key="5">
    <source>
        <dbReference type="PROSITE" id="PS50113"/>
    </source>
</evidence>
<keyword evidence="8" id="KW-1185">Reference proteome</keyword>
<evidence type="ECO:0000313" key="7">
    <source>
        <dbReference type="EMBL" id="AFM05418.1"/>
    </source>
</evidence>
<dbReference type="SMART" id="SM00331">
    <property type="entry name" value="PP2C_SIG"/>
    <property type="match status" value="1"/>
</dbReference>
<keyword evidence="3" id="KW-0472">Membrane</keyword>
<dbReference type="Gene3D" id="3.60.40.10">
    <property type="entry name" value="PPM-type phosphatase domain"/>
    <property type="match status" value="1"/>
</dbReference>
<dbReference type="InterPro" id="IPR003018">
    <property type="entry name" value="GAF"/>
</dbReference>
<dbReference type="InterPro" id="IPR001932">
    <property type="entry name" value="PPM-type_phosphatase-like_dom"/>
</dbReference>
<dbReference type="Pfam" id="PF07228">
    <property type="entry name" value="SpoIIE"/>
    <property type="match status" value="1"/>
</dbReference>
<reference evidence="8" key="1">
    <citation type="submission" date="2012-06" db="EMBL/GenBank/DDBJ databases">
        <title>The complete genome of Flexibacter litoralis DSM 6794.</title>
        <authorList>
            <person name="Lucas S."/>
            <person name="Copeland A."/>
            <person name="Lapidus A."/>
            <person name="Glavina del Rio T."/>
            <person name="Dalin E."/>
            <person name="Tice H."/>
            <person name="Bruce D."/>
            <person name="Goodwin L."/>
            <person name="Pitluck S."/>
            <person name="Peters L."/>
            <person name="Ovchinnikova G."/>
            <person name="Lu M."/>
            <person name="Kyrpides N."/>
            <person name="Mavromatis K."/>
            <person name="Ivanova N."/>
            <person name="Brettin T."/>
            <person name="Detter J.C."/>
            <person name="Han C."/>
            <person name="Larimer F."/>
            <person name="Land M."/>
            <person name="Hauser L."/>
            <person name="Markowitz V."/>
            <person name="Cheng J.-F."/>
            <person name="Hugenholtz P."/>
            <person name="Woyke T."/>
            <person name="Wu D."/>
            <person name="Spring S."/>
            <person name="Lang E."/>
            <person name="Kopitz M."/>
            <person name="Brambilla E."/>
            <person name="Klenk H.-P."/>
            <person name="Eisen J.A."/>
        </authorList>
    </citation>
    <scope>NUCLEOTIDE SEQUENCE [LARGE SCALE GENOMIC DNA]</scope>
    <source>
        <strain evidence="8">ATCC 23117 / DSM 6794 / NBRC 15988 / NCIMB 1366 / Sio-4</strain>
    </source>
</reference>
<dbReference type="PROSITE" id="PS50885">
    <property type="entry name" value="HAMP"/>
    <property type="match status" value="1"/>
</dbReference>
<evidence type="ECO:0000313" key="8">
    <source>
        <dbReference type="Proteomes" id="UP000006054"/>
    </source>
</evidence>
<feature type="domain" description="PAC" evidence="5">
    <location>
        <begin position="723"/>
        <end position="774"/>
    </location>
</feature>
<feature type="domain" description="PAS" evidence="4">
    <location>
        <begin position="774"/>
        <end position="819"/>
    </location>
</feature>
<dbReference type="GO" id="GO:0006355">
    <property type="term" value="P:regulation of DNA-templated transcription"/>
    <property type="evidence" value="ECO:0007669"/>
    <property type="project" value="InterPro"/>
</dbReference>
<dbReference type="PROSITE" id="PS50112">
    <property type="entry name" value="PAS"/>
    <property type="match status" value="2"/>
</dbReference>
<dbReference type="Pfam" id="PF00672">
    <property type="entry name" value="HAMP"/>
    <property type="match status" value="1"/>
</dbReference>
<dbReference type="Proteomes" id="UP000006054">
    <property type="component" value="Chromosome"/>
</dbReference>
<dbReference type="eggNOG" id="COG2203">
    <property type="taxonomic scope" value="Bacteria"/>
</dbReference>
<dbReference type="Pfam" id="PF00989">
    <property type="entry name" value="PAS"/>
    <property type="match status" value="1"/>
</dbReference>
<feature type="domain" description="HAMP" evidence="6">
    <location>
        <begin position="334"/>
        <end position="386"/>
    </location>
</feature>
<dbReference type="InterPro" id="IPR036457">
    <property type="entry name" value="PPM-type-like_dom_sf"/>
</dbReference>
<feature type="transmembrane region" description="Helical" evidence="3">
    <location>
        <begin position="310"/>
        <end position="332"/>
    </location>
</feature>
<dbReference type="AlphaFoldDB" id="I4AN83"/>
<keyword evidence="2" id="KW-0175">Coiled coil</keyword>
<dbReference type="EMBL" id="CP003345">
    <property type="protein sequence ID" value="AFM05418.1"/>
    <property type="molecule type" value="Genomic_DNA"/>
</dbReference>
<dbReference type="InterPro" id="IPR013767">
    <property type="entry name" value="PAS_fold"/>
</dbReference>
<dbReference type="PANTHER" id="PTHR43156:SF9">
    <property type="entry name" value="HAMP DOMAIN-CONTAINING PROTEIN"/>
    <property type="match status" value="1"/>
</dbReference>
<dbReference type="GO" id="GO:0007165">
    <property type="term" value="P:signal transduction"/>
    <property type="evidence" value="ECO:0007669"/>
    <property type="project" value="InterPro"/>
</dbReference>
<dbReference type="SMART" id="SM00086">
    <property type="entry name" value="PAC"/>
    <property type="match status" value="2"/>
</dbReference>
<dbReference type="SMART" id="SM00304">
    <property type="entry name" value="HAMP"/>
    <property type="match status" value="1"/>
</dbReference>
<protein>
    <submittedName>
        <fullName evidence="7">PAS domain S-box</fullName>
    </submittedName>
</protein>
<dbReference type="InterPro" id="IPR035965">
    <property type="entry name" value="PAS-like_dom_sf"/>
</dbReference>
<dbReference type="KEGG" id="fli:Fleli_3078"/>
<dbReference type="SUPFAM" id="SSF158472">
    <property type="entry name" value="HAMP domain-like"/>
    <property type="match status" value="1"/>
</dbReference>
<accession>I4AN83</accession>
<dbReference type="eggNOG" id="COG2770">
    <property type="taxonomic scope" value="Bacteria"/>
</dbReference>
<evidence type="ECO:0000259" key="6">
    <source>
        <dbReference type="PROSITE" id="PS50885"/>
    </source>
</evidence>
<dbReference type="InterPro" id="IPR052016">
    <property type="entry name" value="Bact_Sigma-Reg"/>
</dbReference>
<dbReference type="InterPro" id="IPR003660">
    <property type="entry name" value="HAMP_dom"/>
</dbReference>
<keyword evidence="3" id="KW-0812">Transmembrane</keyword>
<dbReference type="NCBIfam" id="TIGR00229">
    <property type="entry name" value="sensory_box"/>
    <property type="match status" value="2"/>
</dbReference>
<dbReference type="PANTHER" id="PTHR43156">
    <property type="entry name" value="STAGE II SPORULATION PROTEIN E-RELATED"/>
    <property type="match status" value="1"/>
</dbReference>
<dbReference type="Gene3D" id="6.10.340.10">
    <property type="match status" value="1"/>
</dbReference>
<dbReference type="SUPFAM" id="SSF55781">
    <property type="entry name" value="GAF domain-like"/>
    <property type="match status" value="1"/>
</dbReference>
<dbReference type="STRING" id="880071.Fleli_3078"/>
<dbReference type="HOGENOM" id="CLU_275935_0_0_10"/>
<dbReference type="CDD" id="cd06225">
    <property type="entry name" value="HAMP"/>
    <property type="match status" value="1"/>
</dbReference>
<dbReference type="InterPro" id="IPR000700">
    <property type="entry name" value="PAS-assoc_C"/>
</dbReference>
<dbReference type="InterPro" id="IPR029016">
    <property type="entry name" value="GAF-like_dom_sf"/>
</dbReference>
<dbReference type="eggNOG" id="COG2202">
    <property type="taxonomic scope" value="Bacteria"/>
</dbReference>
<sequence length="1155" mass="130784" precursor="true">MLNRFSIRTKITIRLLIVVLIAAFVLSGVSYNRGKEAIEQRYWQNLKVINTLKSKEIQGVFSQINSHVSLLQGYSSVLQSLRKVNTIAENKYTDTLKNQLNNKLNKSLLPFQKTYNYPNLVLVNKDGRIIYKTNPKADYLIFGRIYDRYQEILTYAQDGIYFNEPRVAKELSGNLSRMEAIAPVYDPEQNGLKIGYIIVELDMQVVYDVVSDTTGLGQTGEIVLGRQKSKTTLTFLNKLKKQHHNTPKIIGDGKAEGLERALKEKTTGYGFSIDYKGSETLSAWNYIEPVGWGIVTQIDKSAVDNDLNGLVMAFILTGGVIIIVAGGVVFGFSTVLTRPIERLQVVLGIVAKGELPKEIKKETNDEIGQMTEAVNNLVQALKRTADFAYQIGKGNYKASFKPMGDNDTFGNALITMRDSIQDADSKDKQRNWIVSGVAEVGEILREYQTIEELSEKIIAFITEKINAVQGSFYIVEEDEITQESSIVMRATYAYHKRKYLKKSFRFAEGLVGQAAIEQDIILRTEIPDNYMTISSGLLGEQKPKALLIVPLITDEKVYGVLEFAGLSCFTDTEVNFVREISIIIARTIFNIKINDRTISLLQESQQMSEELQLQQEVLRQNAEEMESTQEELRKSNARLEEQILEVNRTQKRMQVLLENASEVITIYEKNGKVRYISPSIESILGYEQSELIGTNDVDNVQQGSKETFKQLFENLLEHPDENITIQYEYRKKNGDPVWLEATGTNRLSDPAIRGIVINSRDITERRRAEQESRMRGQMQALSENSPDLIMRINPEGKIFYVNPTIKNLTGLEPSLLTNKMMKGSELPIAIVNRIEEITDKVNRTGNKVLRELEIDSVAGERVMQTTAIPEYNDQAYLESILVVSHDITERKRNEFEVRETNRKISESINYARRIQSAILPESRHLQSIFSDSFIFYKPRDIVSGDFPWYVQKGDDVYIAAVDCTGHGVPGALISLIGYFILNEIISSSQTILSPAQILDRLNKGVAQTLRQDTEGNTKDGMDIALCHINTKQNKVEFAGAHRPLYILPKEGDLIQIKGDRKPIGGGAIYNASSDFSNHSQTISEGDSIYIFSDGLPDQFGGEEDKKFSSKQIRELLIKNRTQNMEEMHTTFENRFEEWMGNNKQIDDILMIGIKF</sequence>
<organism evidence="7 8">
    <name type="scientific">Bernardetia litoralis (strain ATCC 23117 / DSM 6794 / NBRC 15988 / NCIMB 1366 / Fx l1 / Sio-4)</name>
    <name type="common">Flexibacter litoralis</name>
    <dbReference type="NCBI Taxonomy" id="880071"/>
    <lineage>
        <taxon>Bacteria</taxon>
        <taxon>Pseudomonadati</taxon>
        <taxon>Bacteroidota</taxon>
        <taxon>Cytophagia</taxon>
        <taxon>Cytophagales</taxon>
        <taxon>Bernardetiaceae</taxon>
        <taxon>Bernardetia</taxon>
    </lineage>
</organism>
<feature type="domain" description="PAS" evidence="4">
    <location>
        <begin position="649"/>
        <end position="719"/>
    </location>
</feature>
<gene>
    <name evidence="7" type="ordered locus">Fleli_3078</name>
</gene>
<dbReference type="RefSeq" id="WP_014798849.1">
    <property type="nucleotide sequence ID" value="NC_018018.1"/>
</dbReference>
<dbReference type="SMART" id="SM00091">
    <property type="entry name" value="PAS"/>
    <property type="match status" value="2"/>
</dbReference>
<dbReference type="OrthoDB" id="1109395at2"/>
<dbReference type="CDD" id="cd00130">
    <property type="entry name" value="PAS"/>
    <property type="match status" value="2"/>
</dbReference>
<evidence type="ECO:0000259" key="4">
    <source>
        <dbReference type="PROSITE" id="PS50112"/>
    </source>
</evidence>
<dbReference type="SMART" id="SM00065">
    <property type="entry name" value="GAF"/>
    <property type="match status" value="1"/>
</dbReference>
<dbReference type="SUPFAM" id="SSF55785">
    <property type="entry name" value="PYP-like sensor domain (PAS domain)"/>
    <property type="match status" value="2"/>
</dbReference>